<keyword evidence="3" id="KW-0201">Cytochrome c-type biogenesis</keyword>
<evidence type="ECO:0000313" key="8">
    <source>
        <dbReference type="EMBL" id="HHJ80821.1"/>
    </source>
</evidence>
<dbReference type="InterPro" id="IPR007816">
    <property type="entry name" value="ResB-like_domain"/>
</dbReference>
<feature type="transmembrane region" description="Helical" evidence="6">
    <location>
        <begin position="68"/>
        <end position="88"/>
    </location>
</feature>
<proteinExistence type="predicted"/>
<protein>
    <recommendedName>
        <fullName evidence="7">ResB-like domain-containing protein</fullName>
    </recommendedName>
</protein>
<comment type="caution">
    <text evidence="8">The sequence shown here is derived from an EMBL/GenBank/DDBJ whole genome shotgun (WGS) entry which is preliminary data.</text>
</comment>
<accession>A0A832J756</accession>
<name>A0A832J756_9GAMM</name>
<dbReference type="Proteomes" id="UP000885832">
    <property type="component" value="Unassembled WGS sequence"/>
</dbReference>
<evidence type="ECO:0000256" key="5">
    <source>
        <dbReference type="ARBA" id="ARBA00023136"/>
    </source>
</evidence>
<dbReference type="AlphaFoldDB" id="A0A832J756"/>
<dbReference type="Pfam" id="PF05140">
    <property type="entry name" value="ResB"/>
    <property type="match status" value="1"/>
</dbReference>
<sequence>MMRWLCRLASTRLTLFGMVLLAIGAGLSYDNPDHVSVWVLAGPLLLLALNLFAAILTQPGINRRPGLLMFHIGLLSICALAAIGRLTFYEARVEVSQNSAFDVTAVDEISQGLFHQGELSQVQFVQQGYTVEYRPGLVRGITRSYLQVSDGRGGWQPQVVGDDTPLIIDGYRFYTTFNKGFAAILTWTPDQGEAITGTLHMPSYPLFDYKQANSWTPPGSRDEIKFWLRLDTGMDRQADWLLDVRNTEAMLVVNNGEQRLELQPG</sequence>
<feature type="non-terminal residue" evidence="8">
    <location>
        <position position="265"/>
    </location>
</feature>
<keyword evidence="4 6" id="KW-1133">Transmembrane helix</keyword>
<dbReference type="GO" id="GO:0016020">
    <property type="term" value="C:membrane"/>
    <property type="evidence" value="ECO:0007669"/>
    <property type="project" value="UniProtKB-SubCell"/>
</dbReference>
<gene>
    <name evidence="8" type="ORF">ENJ65_04225</name>
</gene>
<evidence type="ECO:0000259" key="7">
    <source>
        <dbReference type="Pfam" id="PF05140"/>
    </source>
</evidence>
<evidence type="ECO:0000256" key="1">
    <source>
        <dbReference type="ARBA" id="ARBA00004141"/>
    </source>
</evidence>
<dbReference type="EMBL" id="DRNF01000265">
    <property type="protein sequence ID" value="HHJ80821.1"/>
    <property type="molecule type" value="Genomic_DNA"/>
</dbReference>
<keyword evidence="5 6" id="KW-0472">Membrane</keyword>
<keyword evidence="2 6" id="KW-0812">Transmembrane</keyword>
<dbReference type="GO" id="GO:0017004">
    <property type="term" value="P:cytochrome complex assembly"/>
    <property type="evidence" value="ECO:0007669"/>
    <property type="project" value="UniProtKB-KW"/>
</dbReference>
<feature type="transmembrane region" description="Helical" evidence="6">
    <location>
        <begin position="38"/>
        <end position="56"/>
    </location>
</feature>
<evidence type="ECO:0000256" key="3">
    <source>
        <dbReference type="ARBA" id="ARBA00022748"/>
    </source>
</evidence>
<comment type="subcellular location">
    <subcellularLocation>
        <location evidence="1">Membrane</location>
        <topology evidence="1">Multi-pass membrane protein</topology>
    </subcellularLocation>
</comment>
<evidence type="ECO:0000256" key="4">
    <source>
        <dbReference type="ARBA" id="ARBA00022989"/>
    </source>
</evidence>
<organism evidence="8">
    <name type="scientific">Candidatus Tenderia electrophaga</name>
    <dbReference type="NCBI Taxonomy" id="1748243"/>
    <lineage>
        <taxon>Bacteria</taxon>
        <taxon>Pseudomonadati</taxon>
        <taxon>Pseudomonadota</taxon>
        <taxon>Gammaproteobacteria</taxon>
        <taxon>Candidatus Tenderiales</taxon>
        <taxon>Candidatus Tenderiaceae</taxon>
        <taxon>Candidatus Tenderia</taxon>
    </lineage>
</organism>
<evidence type="ECO:0000256" key="6">
    <source>
        <dbReference type="SAM" id="Phobius"/>
    </source>
</evidence>
<reference evidence="8" key="1">
    <citation type="journal article" date="2020" name="mSystems">
        <title>Genome- and Community-Level Interaction Insights into Carbon Utilization and Element Cycling Functions of Hydrothermarchaeota in Hydrothermal Sediment.</title>
        <authorList>
            <person name="Zhou Z."/>
            <person name="Liu Y."/>
            <person name="Xu W."/>
            <person name="Pan J."/>
            <person name="Luo Z.H."/>
            <person name="Li M."/>
        </authorList>
    </citation>
    <scope>NUCLEOTIDE SEQUENCE [LARGE SCALE GENOMIC DNA]</scope>
    <source>
        <strain evidence="8">HyVt-505</strain>
    </source>
</reference>
<feature type="domain" description="ResB-like" evidence="7">
    <location>
        <begin position="57"/>
        <end position="178"/>
    </location>
</feature>
<evidence type="ECO:0000256" key="2">
    <source>
        <dbReference type="ARBA" id="ARBA00022692"/>
    </source>
</evidence>